<dbReference type="GO" id="GO:0140107">
    <property type="term" value="F:high-affinity potassium ion transmembrane transporter activity"/>
    <property type="evidence" value="ECO:0007669"/>
    <property type="project" value="TreeGrafter"/>
</dbReference>
<evidence type="ECO:0000313" key="13">
    <source>
        <dbReference type="Proteomes" id="UP000037136"/>
    </source>
</evidence>
<keyword evidence="7 10" id="KW-1133">Transmembrane helix</keyword>
<protein>
    <recommendedName>
        <fullName evidence="10">Potassium transport protein</fullName>
    </recommendedName>
</protein>
<keyword evidence="4 10" id="KW-0633">Potassium transport</keyword>
<sequence>MIETARDYVWTQLKAVKPAFVSKKPHFNFITVHYFWIISATIIASIAIYASGKGRLSYIDALMFGSGANTQAGLNPVDLNTLNGFQQAMIYLFSMVSNPVTLNACVVFLRLYWFEKRFQSWVREIRLRRPTLTKTRSKSVADVEMVAPQQQQGVNGRHITIVPQNGRPQRITNDGILLDGDRDVSPHSSDRVKSEGSDSTTVTDDKQNEGDGAHTDAARPLGGSTNDDDDNVGPAESPGSPRAGQAGHLSISFANTVKRSDGMGEDALKTPHHRSNAEHIAILERQRNQDNEVLRIPGPRDAERGLGPRRLQDDDPQDEDENALTKTRTADSQANQAAPDLRHIRGRQPTITIAEPTRRAERVKDNARTISGTLESLRLRKPLQPRIGRTAHREGSGDDRRPSRSRSAAGLRRLSVIRQALSLSREQEEMPYLSYTPTLARNSNFVGLTLDQREELGGIEYRSLRTLAVILLLYFWGFQLLILTCLWPYILHNAFYGKAVESAHVNRTWWAFFTSNAAFMDVGFTLTPDSMISFQTSEFVLMIMWFFIIIGNTGFPVMLRFLIWVAAKLTPRGSGLWEELRFLLDHPRRCFTLMFPSGPTWWLFWILVILNAIDLLFFIVLDLGGEPIDKLPLKNRVVIGFFQAASTRTAGFSAVNLSELHPAMPVLYMIMMYISVFPIAISIRRTNVYEERSLGVYHEHEVDDDADSSALSYVGSHLRRQLSFDLWYVFLGFFILAITEGGKIQAHKFDLFAVLFEVVSAYGTVGLSLGVAGVNASLSSQFSVIGKLVIIAMQIRGRHRGLPYGLDRAVLLPSESRFRKEAEAADAEAAHVNVSGASTGLQRQRTNPGVRRSMSRERDRANSNLISQFLHPGPVVHRDTALPHQRPRSVDSYSPSLHSPSVFATSLGPRTQTEPVAETGGDELTTPSSASSHHKPLRSGTSAF</sequence>
<dbReference type="PANTHER" id="PTHR31064">
    <property type="entry name" value="POTASSIUM TRANSPORT PROTEIN DDB_G0292412-RELATED"/>
    <property type="match status" value="1"/>
</dbReference>
<name>A0A2A9PIC0_OPHUN</name>
<keyword evidence="8 10" id="KW-0406">Ion transport</keyword>
<feature type="transmembrane region" description="Helical" evidence="10">
    <location>
        <begin position="602"/>
        <end position="625"/>
    </location>
</feature>
<evidence type="ECO:0000256" key="9">
    <source>
        <dbReference type="ARBA" id="ARBA00023136"/>
    </source>
</evidence>
<feature type="compositionally biased region" description="Basic and acidic residues" evidence="11">
    <location>
        <begin position="203"/>
        <end position="217"/>
    </location>
</feature>
<evidence type="ECO:0000256" key="1">
    <source>
        <dbReference type="ARBA" id="ARBA00004141"/>
    </source>
</evidence>
<reference evidence="12 13" key="1">
    <citation type="journal article" date="2015" name="BMC Genomics">
        <title>Gene expression during zombie ant biting behavior reflects the complexity underlying fungal parasitic behavioral manipulation.</title>
        <authorList>
            <person name="de Bekker C."/>
            <person name="Ohm R.A."/>
            <person name="Loreto R.G."/>
            <person name="Sebastian A."/>
            <person name="Albert I."/>
            <person name="Merrow M."/>
            <person name="Brachmann A."/>
            <person name="Hughes D.P."/>
        </authorList>
    </citation>
    <scope>NUCLEOTIDE SEQUENCE [LARGE SCALE GENOMIC DNA]</scope>
    <source>
        <strain evidence="12 13">SC16a</strain>
    </source>
</reference>
<keyword evidence="5 10" id="KW-0812">Transmembrane</keyword>
<gene>
    <name evidence="12" type="ORF">XA68_18242</name>
</gene>
<feature type="region of interest" description="Disordered" evidence="11">
    <location>
        <begin position="150"/>
        <end position="247"/>
    </location>
</feature>
<evidence type="ECO:0000256" key="8">
    <source>
        <dbReference type="ARBA" id="ARBA00023065"/>
    </source>
</evidence>
<dbReference type="AlphaFoldDB" id="A0A2A9PIC0"/>
<dbReference type="InterPro" id="IPR004773">
    <property type="entry name" value="K/Na_transp_Trk1/HKT1"/>
</dbReference>
<feature type="transmembrane region" description="Helical" evidence="10">
    <location>
        <begin position="722"/>
        <end position="739"/>
    </location>
</feature>
<feature type="transmembrane region" description="Helical" evidence="10">
    <location>
        <begin position="663"/>
        <end position="683"/>
    </location>
</feature>
<evidence type="ECO:0000256" key="10">
    <source>
        <dbReference type="PIRNR" id="PIRNR002450"/>
    </source>
</evidence>
<dbReference type="GO" id="GO:0005886">
    <property type="term" value="C:plasma membrane"/>
    <property type="evidence" value="ECO:0007669"/>
    <property type="project" value="InterPro"/>
</dbReference>
<dbReference type="InterPro" id="IPR003445">
    <property type="entry name" value="Cat_transpt"/>
</dbReference>
<evidence type="ECO:0000256" key="7">
    <source>
        <dbReference type="ARBA" id="ARBA00022989"/>
    </source>
</evidence>
<feature type="region of interest" description="Disordered" evidence="11">
    <location>
        <begin position="283"/>
        <end position="408"/>
    </location>
</feature>
<feature type="transmembrane region" description="Helical" evidence="10">
    <location>
        <begin position="751"/>
        <end position="774"/>
    </location>
</feature>
<dbReference type="GO" id="GO:1990573">
    <property type="term" value="P:potassium ion import across plasma membrane"/>
    <property type="evidence" value="ECO:0007669"/>
    <property type="project" value="TreeGrafter"/>
</dbReference>
<keyword evidence="6 10" id="KW-0630">Potassium</keyword>
<dbReference type="Pfam" id="PF02386">
    <property type="entry name" value="TrkH"/>
    <property type="match status" value="1"/>
</dbReference>
<dbReference type="PIRSF" id="PIRSF002450">
    <property type="entry name" value="K+_transpter_TRK"/>
    <property type="match status" value="1"/>
</dbReference>
<dbReference type="PANTHER" id="PTHR31064:SF30">
    <property type="entry name" value="HIGH-AFFINITY POTASSIUM TRANSPORT PROTEIN-RELATED"/>
    <property type="match status" value="1"/>
</dbReference>
<keyword evidence="3 10" id="KW-0813">Transport</keyword>
<feature type="compositionally biased region" description="Basic and acidic residues" evidence="11">
    <location>
        <begin position="356"/>
        <end position="367"/>
    </location>
</feature>
<feature type="compositionally biased region" description="Polar residues" evidence="11">
    <location>
        <begin position="835"/>
        <end position="847"/>
    </location>
</feature>
<accession>A0A2A9PIC0</accession>
<feature type="compositionally biased region" description="Basic and acidic residues" evidence="11">
    <location>
        <begin position="283"/>
        <end position="313"/>
    </location>
</feature>
<reference evidence="12 13" key="2">
    <citation type="journal article" date="2017" name="Sci. Rep.">
        <title>Ant-infecting Ophiocordyceps genomes reveal a high diversity of potential behavioral manipulation genes and a possible major role for enterotoxins.</title>
        <authorList>
            <person name="de Bekker C."/>
            <person name="Ohm R.A."/>
            <person name="Evans H.C."/>
            <person name="Brachmann A."/>
            <person name="Hughes D.P."/>
        </authorList>
    </citation>
    <scope>NUCLEOTIDE SEQUENCE [LARGE SCALE GENOMIC DNA]</scope>
    <source>
        <strain evidence="12 13">SC16a</strain>
    </source>
</reference>
<keyword evidence="13" id="KW-1185">Reference proteome</keyword>
<feature type="compositionally biased region" description="Basic and acidic residues" evidence="11">
    <location>
        <begin position="391"/>
        <end position="402"/>
    </location>
</feature>
<feature type="transmembrane region" description="Helical" evidence="10">
    <location>
        <begin position="467"/>
        <end position="489"/>
    </location>
</feature>
<feature type="transmembrane region" description="Helical" evidence="10">
    <location>
        <begin position="539"/>
        <end position="567"/>
    </location>
</feature>
<feature type="compositionally biased region" description="Polar residues" evidence="11">
    <location>
        <begin position="891"/>
        <end position="914"/>
    </location>
</feature>
<dbReference type="Proteomes" id="UP000037136">
    <property type="component" value="Unassembled WGS sequence"/>
</dbReference>
<dbReference type="OrthoDB" id="9999863at2759"/>
<feature type="transmembrane region" description="Helical" evidence="10">
    <location>
        <begin position="27"/>
        <end position="50"/>
    </location>
</feature>
<evidence type="ECO:0000256" key="11">
    <source>
        <dbReference type="SAM" id="MobiDB-lite"/>
    </source>
</evidence>
<evidence type="ECO:0000313" key="12">
    <source>
        <dbReference type="EMBL" id="PFH61088.1"/>
    </source>
</evidence>
<dbReference type="NCBIfam" id="TIGR00934">
    <property type="entry name" value="2a38euk"/>
    <property type="match status" value="1"/>
</dbReference>
<evidence type="ECO:0000256" key="4">
    <source>
        <dbReference type="ARBA" id="ARBA00022538"/>
    </source>
</evidence>
<evidence type="ECO:0000256" key="2">
    <source>
        <dbReference type="ARBA" id="ARBA00009137"/>
    </source>
</evidence>
<comment type="caution">
    <text evidence="12">The sequence shown here is derived from an EMBL/GenBank/DDBJ whole genome shotgun (WGS) entry which is preliminary data.</text>
</comment>
<evidence type="ECO:0000256" key="3">
    <source>
        <dbReference type="ARBA" id="ARBA00022448"/>
    </source>
</evidence>
<dbReference type="EMBL" id="LAZP02000090">
    <property type="protein sequence ID" value="PFH61088.1"/>
    <property type="molecule type" value="Genomic_DNA"/>
</dbReference>
<comment type="subcellular location">
    <subcellularLocation>
        <location evidence="1">Membrane</location>
        <topology evidence="1">Multi-pass membrane protein</topology>
    </subcellularLocation>
</comment>
<evidence type="ECO:0000256" key="5">
    <source>
        <dbReference type="ARBA" id="ARBA00022692"/>
    </source>
</evidence>
<dbReference type="STRING" id="268505.A0A2A9PIC0"/>
<feature type="compositionally biased region" description="Basic and acidic residues" evidence="11">
    <location>
        <begin position="179"/>
        <end position="196"/>
    </location>
</feature>
<comment type="similarity">
    <text evidence="2 10">Belongs to the TrkH potassium transport family.</text>
</comment>
<dbReference type="GO" id="GO:0030007">
    <property type="term" value="P:intracellular potassium ion homeostasis"/>
    <property type="evidence" value="ECO:0007669"/>
    <property type="project" value="UniProtKB-UniRule"/>
</dbReference>
<keyword evidence="9 10" id="KW-0472">Membrane</keyword>
<feature type="compositionally biased region" description="Polar residues" evidence="11">
    <location>
        <begin position="324"/>
        <end position="336"/>
    </location>
</feature>
<feature type="transmembrane region" description="Helical" evidence="10">
    <location>
        <begin position="88"/>
        <end position="113"/>
    </location>
</feature>
<dbReference type="InterPro" id="IPR051143">
    <property type="entry name" value="TrkH_K-transport"/>
</dbReference>
<feature type="compositionally biased region" description="Polar residues" evidence="11">
    <location>
        <begin position="162"/>
        <end position="172"/>
    </location>
</feature>
<evidence type="ECO:0000256" key="6">
    <source>
        <dbReference type="ARBA" id="ARBA00022958"/>
    </source>
</evidence>
<feature type="region of interest" description="Disordered" evidence="11">
    <location>
        <begin position="829"/>
        <end position="944"/>
    </location>
</feature>
<proteinExistence type="inferred from homology"/>
<dbReference type="InterPro" id="IPR015958">
    <property type="entry name" value="Trk1_fungi"/>
</dbReference>
<organism evidence="12 13">
    <name type="scientific">Ophiocordyceps unilateralis</name>
    <name type="common">Zombie-ant fungus</name>
    <name type="synonym">Torrubia unilateralis</name>
    <dbReference type="NCBI Taxonomy" id="268505"/>
    <lineage>
        <taxon>Eukaryota</taxon>
        <taxon>Fungi</taxon>
        <taxon>Dikarya</taxon>
        <taxon>Ascomycota</taxon>
        <taxon>Pezizomycotina</taxon>
        <taxon>Sordariomycetes</taxon>
        <taxon>Hypocreomycetidae</taxon>
        <taxon>Hypocreales</taxon>
        <taxon>Ophiocordycipitaceae</taxon>
        <taxon>Ophiocordyceps</taxon>
    </lineage>
</organism>